<gene>
    <name evidence="1" type="ORF">UFOPK3783_00602</name>
</gene>
<accession>A0A6J7JTT5</accession>
<protein>
    <submittedName>
        <fullName evidence="1">Unannotated protein</fullName>
    </submittedName>
</protein>
<sequence length="88" mass="8776">MITSLGFSPEGAISAVPKSTTIPTRILPATSDVPSHSEAKSGAAIGSVAGMSLLLAVKVQPSTSPSFKVVVGPVIAAVHVDAPALAWK</sequence>
<reference evidence="1" key="1">
    <citation type="submission" date="2020-05" db="EMBL/GenBank/DDBJ databases">
        <authorList>
            <person name="Chiriac C."/>
            <person name="Salcher M."/>
            <person name="Ghai R."/>
            <person name="Kavagutti S V."/>
        </authorList>
    </citation>
    <scope>NUCLEOTIDE SEQUENCE</scope>
</reference>
<evidence type="ECO:0000313" key="1">
    <source>
        <dbReference type="EMBL" id="CAB4946437.1"/>
    </source>
</evidence>
<dbReference type="EMBL" id="CAFBNI010000062">
    <property type="protein sequence ID" value="CAB4946437.1"/>
    <property type="molecule type" value="Genomic_DNA"/>
</dbReference>
<dbReference type="AlphaFoldDB" id="A0A6J7JTT5"/>
<name>A0A6J7JTT5_9ZZZZ</name>
<organism evidence="1">
    <name type="scientific">freshwater metagenome</name>
    <dbReference type="NCBI Taxonomy" id="449393"/>
    <lineage>
        <taxon>unclassified sequences</taxon>
        <taxon>metagenomes</taxon>
        <taxon>ecological metagenomes</taxon>
    </lineage>
</organism>
<proteinExistence type="predicted"/>